<keyword evidence="1" id="KW-0479">Metal-binding</keyword>
<evidence type="ECO:0000256" key="1">
    <source>
        <dbReference type="ARBA" id="ARBA00022723"/>
    </source>
</evidence>
<sequence length="260" mass="28510">MNHHNIGSSSNTDDFQAQPINIGMGRNNSIYQNPRLRRESIAHSQGMGGVSWGSVTIGSWLKDEVLLLNSQLNINNNNNNINNAATNNNLNANATTNNTNLNSNAARRLSSVFGTSHKDSTYSPFFGASTHHTQSHLNPNNNNNSSSNNNHSNSISISNNNLNIMNSNNHISNHNLMAGDSISLAMSPSFNNTGGYLADLEANYFKDYSCCGQVLPTLHDLLRHYEEMHIQPSPPVEPPRTRPINNAMDTVSTNEVNKNP</sequence>
<feature type="region of interest" description="Disordered" evidence="5">
    <location>
        <begin position="1"/>
        <end position="21"/>
    </location>
</feature>
<dbReference type="AlphaFoldDB" id="A0A9W6SYV4"/>
<feature type="region of interest" description="Disordered" evidence="5">
    <location>
        <begin position="231"/>
        <end position="260"/>
    </location>
</feature>
<feature type="compositionally biased region" description="Low complexity" evidence="5">
    <location>
        <begin position="135"/>
        <end position="157"/>
    </location>
</feature>
<gene>
    <name evidence="6" type="ORF">Cboi02_000273400</name>
</gene>
<feature type="compositionally biased region" description="Polar residues" evidence="5">
    <location>
        <begin position="247"/>
        <end position="260"/>
    </location>
</feature>
<keyword evidence="3" id="KW-0863">Zinc-finger</keyword>
<dbReference type="PANTHER" id="PTHR23057">
    <property type="entry name" value="JUXTAPOSED WITH ANOTHER ZINC FINGER PROTEIN 1"/>
    <property type="match status" value="1"/>
</dbReference>
<dbReference type="GO" id="GO:0008270">
    <property type="term" value="F:zinc ion binding"/>
    <property type="evidence" value="ECO:0007669"/>
    <property type="project" value="UniProtKB-KW"/>
</dbReference>
<evidence type="ECO:0000256" key="2">
    <source>
        <dbReference type="ARBA" id="ARBA00022737"/>
    </source>
</evidence>
<keyword evidence="4" id="KW-0862">Zinc</keyword>
<dbReference type="InterPro" id="IPR051580">
    <property type="entry name" value="ZnF-Chromatin_assoc"/>
</dbReference>
<evidence type="ECO:0000313" key="7">
    <source>
        <dbReference type="Proteomes" id="UP001165120"/>
    </source>
</evidence>
<comment type="caution">
    <text evidence="6">The sequence shown here is derived from an EMBL/GenBank/DDBJ whole genome shotgun (WGS) entry which is preliminary data.</text>
</comment>
<evidence type="ECO:0000256" key="5">
    <source>
        <dbReference type="SAM" id="MobiDB-lite"/>
    </source>
</evidence>
<keyword evidence="2" id="KW-0677">Repeat</keyword>
<proteinExistence type="predicted"/>
<evidence type="ECO:0000256" key="4">
    <source>
        <dbReference type="ARBA" id="ARBA00022833"/>
    </source>
</evidence>
<accession>A0A9W6SYV4</accession>
<keyword evidence="7" id="KW-1185">Reference proteome</keyword>
<dbReference type="GO" id="GO:0005634">
    <property type="term" value="C:nucleus"/>
    <property type="evidence" value="ECO:0007669"/>
    <property type="project" value="TreeGrafter"/>
</dbReference>
<feature type="region of interest" description="Disordered" evidence="5">
    <location>
        <begin position="127"/>
        <end position="157"/>
    </location>
</feature>
<evidence type="ECO:0000256" key="3">
    <source>
        <dbReference type="ARBA" id="ARBA00022771"/>
    </source>
</evidence>
<protein>
    <submittedName>
        <fullName evidence="6">Unnamed protein product</fullName>
    </submittedName>
</protein>
<dbReference type="PANTHER" id="PTHR23057:SF0">
    <property type="entry name" value="JUXTAPOSED WITH ANOTHER ZINC FINGER PROTEIN 1"/>
    <property type="match status" value="1"/>
</dbReference>
<name>A0A9W6SYV4_CANBO</name>
<dbReference type="EMBL" id="BSXN01000852">
    <property type="protein sequence ID" value="GME70085.1"/>
    <property type="molecule type" value="Genomic_DNA"/>
</dbReference>
<organism evidence="6 7">
    <name type="scientific">Candida boidinii</name>
    <name type="common">Yeast</name>
    <dbReference type="NCBI Taxonomy" id="5477"/>
    <lineage>
        <taxon>Eukaryota</taxon>
        <taxon>Fungi</taxon>
        <taxon>Dikarya</taxon>
        <taxon>Ascomycota</taxon>
        <taxon>Saccharomycotina</taxon>
        <taxon>Pichiomycetes</taxon>
        <taxon>Pichiales</taxon>
        <taxon>Pichiaceae</taxon>
        <taxon>Ogataea</taxon>
        <taxon>Ogataea/Candida clade</taxon>
    </lineage>
</organism>
<feature type="compositionally biased region" description="Polar residues" evidence="5">
    <location>
        <begin position="1"/>
        <end position="19"/>
    </location>
</feature>
<evidence type="ECO:0000313" key="6">
    <source>
        <dbReference type="EMBL" id="GME70085.1"/>
    </source>
</evidence>
<reference evidence="6" key="1">
    <citation type="submission" date="2023-04" db="EMBL/GenBank/DDBJ databases">
        <title>Candida boidinii NBRC 10035.</title>
        <authorList>
            <person name="Ichikawa N."/>
            <person name="Sato H."/>
            <person name="Tonouchi N."/>
        </authorList>
    </citation>
    <scope>NUCLEOTIDE SEQUENCE</scope>
    <source>
        <strain evidence="6">NBRC 10035</strain>
    </source>
</reference>
<dbReference type="Proteomes" id="UP001165120">
    <property type="component" value="Unassembled WGS sequence"/>
</dbReference>